<dbReference type="OrthoDB" id="407275at2759"/>
<dbReference type="GO" id="GO:0050660">
    <property type="term" value="F:flavin adenine dinucleotide binding"/>
    <property type="evidence" value="ECO:0007669"/>
    <property type="project" value="InterPro"/>
</dbReference>
<sequence>MFPTRLHGLKLEQPLANFTIGPPRKQVPMAFRPGKYDLPVDNIFDARLVDVNGTILNRESIGEDLFWAIRGGGGGSFGVILSWKIKLGTGSYKCYSLQCTKNLKLGRNRYCLSMATSCPEVCVKIYS</sequence>
<dbReference type="InterPro" id="IPR016169">
    <property type="entry name" value="FAD-bd_PCMH_sub2"/>
</dbReference>
<dbReference type="Gene3D" id="3.40.462.20">
    <property type="match status" value="1"/>
</dbReference>
<evidence type="ECO:0000313" key="1">
    <source>
        <dbReference type="EMBL" id="KAA3489452.1"/>
    </source>
</evidence>
<comment type="caution">
    <text evidence="1">The sequence shown here is derived from an EMBL/GenBank/DDBJ whole genome shotgun (WGS) entry which is preliminary data.</text>
</comment>
<accession>A0A5B6X8B6</accession>
<dbReference type="SUPFAM" id="SSF56176">
    <property type="entry name" value="FAD-binding/transporter-associated domain-like"/>
    <property type="match status" value="1"/>
</dbReference>
<organism evidence="1 2">
    <name type="scientific">Gossypium australe</name>
    <dbReference type="NCBI Taxonomy" id="47621"/>
    <lineage>
        <taxon>Eukaryota</taxon>
        <taxon>Viridiplantae</taxon>
        <taxon>Streptophyta</taxon>
        <taxon>Embryophyta</taxon>
        <taxon>Tracheophyta</taxon>
        <taxon>Spermatophyta</taxon>
        <taxon>Magnoliopsida</taxon>
        <taxon>eudicotyledons</taxon>
        <taxon>Gunneridae</taxon>
        <taxon>Pentapetalae</taxon>
        <taxon>rosids</taxon>
        <taxon>malvids</taxon>
        <taxon>Malvales</taxon>
        <taxon>Malvaceae</taxon>
        <taxon>Malvoideae</taxon>
        <taxon>Gossypium</taxon>
    </lineage>
</organism>
<reference evidence="2" key="1">
    <citation type="journal article" date="2019" name="Plant Biotechnol. J.">
        <title>Genome sequencing of the Australian wild diploid species Gossypium australe highlights disease resistance and delayed gland morphogenesis.</title>
        <authorList>
            <person name="Cai Y."/>
            <person name="Cai X."/>
            <person name="Wang Q."/>
            <person name="Wang P."/>
            <person name="Zhang Y."/>
            <person name="Cai C."/>
            <person name="Xu Y."/>
            <person name="Wang K."/>
            <person name="Zhou Z."/>
            <person name="Wang C."/>
            <person name="Geng S."/>
            <person name="Li B."/>
            <person name="Dong Q."/>
            <person name="Hou Y."/>
            <person name="Wang H."/>
            <person name="Ai P."/>
            <person name="Liu Z."/>
            <person name="Yi F."/>
            <person name="Sun M."/>
            <person name="An G."/>
            <person name="Cheng J."/>
            <person name="Zhang Y."/>
            <person name="Shi Q."/>
            <person name="Xie Y."/>
            <person name="Shi X."/>
            <person name="Chang Y."/>
            <person name="Huang F."/>
            <person name="Chen Y."/>
            <person name="Hong S."/>
            <person name="Mi L."/>
            <person name="Sun Q."/>
            <person name="Zhang L."/>
            <person name="Zhou B."/>
            <person name="Peng R."/>
            <person name="Zhang X."/>
            <person name="Liu F."/>
        </authorList>
    </citation>
    <scope>NUCLEOTIDE SEQUENCE [LARGE SCALE GENOMIC DNA]</scope>
    <source>
        <strain evidence="2">cv. PA1801</strain>
    </source>
</reference>
<dbReference type="PANTHER" id="PTHR32448">
    <property type="entry name" value="OS08G0158400 PROTEIN"/>
    <property type="match status" value="1"/>
</dbReference>
<proteinExistence type="predicted"/>
<name>A0A5B6X8B6_9ROSI</name>
<dbReference type="AlphaFoldDB" id="A0A5B6X8B6"/>
<dbReference type="InterPro" id="IPR036318">
    <property type="entry name" value="FAD-bd_PCMH-like_sf"/>
</dbReference>
<dbReference type="EMBL" id="SMMG02000001">
    <property type="protein sequence ID" value="KAA3489452.1"/>
    <property type="molecule type" value="Genomic_DNA"/>
</dbReference>
<dbReference type="Gene3D" id="3.30.465.10">
    <property type="match status" value="1"/>
</dbReference>
<evidence type="ECO:0000313" key="2">
    <source>
        <dbReference type="Proteomes" id="UP000325315"/>
    </source>
</evidence>
<dbReference type="Proteomes" id="UP000325315">
    <property type="component" value="Unassembled WGS sequence"/>
</dbReference>
<keyword evidence="2" id="KW-1185">Reference proteome</keyword>
<gene>
    <name evidence="1" type="ORF">EPI10_033068</name>
</gene>
<protein>
    <submittedName>
        <fullName evidence="1">Flavin-dependent oxidoreductase FOX2</fullName>
    </submittedName>
</protein>